<accession>A0A250KPX0</accession>
<dbReference type="Proteomes" id="UP000266313">
    <property type="component" value="Chromosome"/>
</dbReference>
<reference evidence="1 2" key="1">
    <citation type="submission" date="2016-12" db="EMBL/GenBank/DDBJ databases">
        <title>Genome sequencing of Methylocaldum marinum.</title>
        <authorList>
            <person name="Takeuchi M."/>
            <person name="Kamagata Y."/>
            <person name="Hiraoka S."/>
            <person name="Oshima K."/>
            <person name="Hattori M."/>
            <person name="Iwasaki W."/>
        </authorList>
    </citation>
    <scope>NUCLEOTIDE SEQUENCE [LARGE SCALE GENOMIC DNA]</scope>
    <source>
        <strain evidence="1 2">S8</strain>
    </source>
</reference>
<gene>
    <name evidence="1" type="ORF">sS8_1766</name>
</gene>
<dbReference type="KEGG" id="mmai:sS8_1766"/>
<protein>
    <submittedName>
        <fullName evidence="1">Oxidoreductase domain protein</fullName>
    </submittedName>
</protein>
<name>A0A250KPX0_9GAMM</name>
<evidence type="ECO:0000313" key="1">
    <source>
        <dbReference type="EMBL" id="BBA33723.1"/>
    </source>
</evidence>
<dbReference type="AlphaFoldDB" id="A0A250KPX0"/>
<organism evidence="1 2">
    <name type="scientific">Methylocaldum marinum</name>
    <dbReference type="NCBI Taxonomy" id="1432792"/>
    <lineage>
        <taxon>Bacteria</taxon>
        <taxon>Pseudomonadati</taxon>
        <taxon>Pseudomonadota</taxon>
        <taxon>Gammaproteobacteria</taxon>
        <taxon>Methylococcales</taxon>
        <taxon>Methylococcaceae</taxon>
        <taxon>Methylocaldum</taxon>
    </lineage>
</organism>
<sequence>MPRIPPFHVQSGLHWNQTEPRRLTVSYQCNRQEIDVIVNIPESHAAYITFRYCRDKPAY</sequence>
<evidence type="ECO:0000313" key="2">
    <source>
        <dbReference type="Proteomes" id="UP000266313"/>
    </source>
</evidence>
<proteinExistence type="predicted"/>
<keyword evidence="2" id="KW-1185">Reference proteome</keyword>
<dbReference type="EMBL" id="AP017928">
    <property type="protein sequence ID" value="BBA33723.1"/>
    <property type="molecule type" value="Genomic_DNA"/>
</dbReference>